<reference evidence="4 5" key="1">
    <citation type="journal article" date="2018" name="Sci. Rep.">
        <title>Raphidocelis subcapitata (=Pseudokirchneriella subcapitata) provides an insight into genome evolution and environmental adaptations in the Sphaeropleales.</title>
        <authorList>
            <person name="Suzuki S."/>
            <person name="Yamaguchi H."/>
            <person name="Nakajima N."/>
            <person name="Kawachi M."/>
        </authorList>
    </citation>
    <scope>NUCLEOTIDE SEQUENCE [LARGE SCALE GENOMIC DNA]</scope>
    <source>
        <strain evidence="4 5">NIES-35</strain>
    </source>
</reference>
<feature type="region of interest" description="Disordered" evidence="2">
    <location>
        <begin position="115"/>
        <end position="171"/>
    </location>
</feature>
<sequence length="263" mass="26845">MPGIAHIHSMKEWKAALAVAGDKVAVVDFFATWCPPCKAIAPLFAELAESHANLVFLKVDVDEAEVEDVVKAAGITCMPTFQASRFYKGGAKIDEFTGASQDKLRERCGKYNAAADAGKKPAAKKPAAKKPAAKKPAARTAKKPAAGVAKKPAAGKKRAAADNGADGDGEDAYVISGDAAKVLTEVLGDIAAEVKAMLAEDEEAPKAGGRRAGAKKPAAKKPAAKKPAATKKPAARKTAAKKPAAGAGGGRAAPRTRSRAAAA</sequence>
<dbReference type="Proteomes" id="UP000247498">
    <property type="component" value="Unassembled WGS sequence"/>
</dbReference>
<dbReference type="SUPFAM" id="SSF52833">
    <property type="entry name" value="Thioredoxin-like"/>
    <property type="match status" value="1"/>
</dbReference>
<accession>A0A2V0PEQ8</accession>
<evidence type="ECO:0000313" key="4">
    <source>
        <dbReference type="EMBL" id="GBF98316.1"/>
    </source>
</evidence>
<dbReference type="PROSITE" id="PS51352">
    <property type="entry name" value="THIOREDOXIN_2"/>
    <property type="match status" value="1"/>
</dbReference>
<proteinExistence type="predicted"/>
<feature type="compositionally biased region" description="Basic residues" evidence="2">
    <location>
        <begin position="254"/>
        <end position="263"/>
    </location>
</feature>
<evidence type="ECO:0000313" key="5">
    <source>
        <dbReference type="Proteomes" id="UP000247498"/>
    </source>
</evidence>
<organism evidence="4 5">
    <name type="scientific">Raphidocelis subcapitata</name>
    <dbReference type="NCBI Taxonomy" id="307507"/>
    <lineage>
        <taxon>Eukaryota</taxon>
        <taxon>Viridiplantae</taxon>
        <taxon>Chlorophyta</taxon>
        <taxon>core chlorophytes</taxon>
        <taxon>Chlorophyceae</taxon>
        <taxon>CS clade</taxon>
        <taxon>Sphaeropleales</taxon>
        <taxon>Selenastraceae</taxon>
        <taxon>Raphidocelis</taxon>
    </lineage>
</organism>
<dbReference type="Pfam" id="PF00085">
    <property type="entry name" value="Thioredoxin"/>
    <property type="match status" value="1"/>
</dbReference>
<dbReference type="PROSITE" id="PS00194">
    <property type="entry name" value="THIOREDOXIN_1"/>
    <property type="match status" value="1"/>
</dbReference>
<evidence type="ECO:0000256" key="1">
    <source>
        <dbReference type="ARBA" id="ARBA00023157"/>
    </source>
</evidence>
<dbReference type="InterPro" id="IPR017937">
    <property type="entry name" value="Thioredoxin_CS"/>
</dbReference>
<dbReference type="InterPro" id="IPR036249">
    <property type="entry name" value="Thioredoxin-like_sf"/>
</dbReference>
<name>A0A2V0PEQ8_9CHLO</name>
<feature type="compositionally biased region" description="Basic residues" evidence="2">
    <location>
        <begin position="121"/>
        <end position="142"/>
    </location>
</feature>
<dbReference type="InParanoid" id="A0A2V0PEQ8"/>
<feature type="compositionally biased region" description="Basic residues" evidence="2">
    <location>
        <begin position="208"/>
        <end position="224"/>
    </location>
</feature>
<protein>
    <submittedName>
        <fullName evidence="4">Thioredoxin-like</fullName>
    </submittedName>
</protein>
<dbReference type="PANTHER" id="PTHR46115">
    <property type="entry name" value="THIOREDOXIN-LIKE PROTEIN 1"/>
    <property type="match status" value="1"/>
</dbReference>
<evidence type="ECO:0000256" key="2">
    <source>
        <dbReference type="SAM" id="MobiDB-lite"/>
    </source>
</evidence>
<gene>
    <name evidence="4" type="ORF">Rsub_10979</name>
</gene>
<keyword evidence="5" id="KW-1185">Reference proteome</keyword>
<keyword evidence="1" id="KW-1015">Disulfide bond</keyword>
<comment type="caution">
    <text evidence="4">The sequence shown here is derived from an EMBL/GenBank/DDBJ whole genome shotgun (WGS) entry which is preliminary data.</text>
</comment>
<dbReference type="AlphaFoldDB" id="A0A2V0PEQ8"/>
<dbReference type="OrthoDB" id="2121326at2759"/>
<dbReference type="Gene3D" id="3.40.30.10">
    <property type="entry name" value="Glutaredoxin"/>
    <property type="match status" value="1"/>
</dbReference>
<dbReference type="STRING" id="307507.A0A2V0PEQ8"/>
<feature type="region of interest" description="Disordered" evidence="2">
    <location>
        <begin position="201"/>
        <end position="263"/>
    </location>
</feature>
<evidence type="ECO:0000259" key="3">
    <source>
        <dbReference type="PROSITE" id="PS51352"/>
    </source>
</evidence>
<dbReference type="EMBL" id="BDRX01000121">
    <property type="protein sequence ID" value="GBF98316.1"/>
    <property type="molecule type" value="Genomic_DNA"/>
</dbReference>
<feature type="domain" description="Thioredoxin" evidence="3">
    <location>
        <begin position="1"/>
        <end position="106"/>
    </location>
</feature>
<dbReference type="InterPro" id="IPR013766">
    <property type="entry name" value="Thioredoxin_domain"/>
</dbReference>
<dbReference type="CDD" id="cd02947">
    <property type="entry name" value="TRX_family"/>
    <property type="match status" value="1"/>
</dbReference>
<feature type="compositionally biased region" description="Low complexity" evidence="2">
    <location>
        <begin position="143"/>
        <end position="152"/>
    </location>
</feature>